<dbReference type="GO" id="GO:0030246">
    <property type="term" value="F:carbohydrate binding"/>
    <property type="evidence" value="ECO:0007669"/>
    <property type="project" value="InterPro"/>
</dbReference>
<evidence type="ECO:0000313" key="6">
    <source>
        <dbReference type="EMBL" id="MBC8587986.1"/>
    </source>
</evidence>
<dbReference type="AlphaFoldDB" id="A0A926IK00"/>
<keyword evidence="4" id="KW-0804">Transcription</keyword>
<dbReference type="EMBL" id="JACRTG010000018">
    <property type="protein sequence ID" value="MBC8587986.1"/>
    <property type="molecule type" value="Genomic_DNA"/>
</dbReference>
<name>A0A926IK00_9FIRM</name>
<dbReference type="InterPro" id="IPR007324">
    <property type="entry name" value="Sugar-bd_dom_put"/>
</dbReference>
<feature type="domain" description="Sugar-binding" evidence="5">
    <location>
        <begin position="66"/>
        <end position="316"/>
    </location>
</feature>
<dbReference type="InterPro" id="IPR051054">
    <property type="entry name" value="SorC_transcr_regulators"/>
</dbReference>
<organism evidence="6 7">
    <name type="scientific">Paratissierella segnis</name>
    <dbReference type="NCBI Taxonomy" id="2763679"/>
    <lineage>
        <taxon>Bacteria</taxon>
        <taxon>Bacillati</taxon>
        <taxon>Bacillota</taxon>
        <taxon>Tissierellia</taxon>
        <taxon>Tissierellales</taxon>
        <taxon>Tissierellaceae</taxon>
        <taxon>Paratissierella</taxon>
    </lineage>
</organism>
<dbReference type="PANTHER" id="PTHR34294">
    <property type="entry name" value="TRANSCRIPTIONAL REGULATOR-RELATED"/>
    <property type="match status" value="1"/>
</dbReference>
<dbReference type="SUPFAM" id="SSF100950">
    <property type="entry name" value="NagB/RpiA/CoA transferase-like"/>
    <property type="match status" value="1"/>
</dbReference>
<proteinExistence type="inferred from homology"/>
<evidence type="ECO:0000256" key="2">
    <source>
        <dbReference type="ARBA" id="ARBA00023015"/>
    </source>
</evidence>
<evidence type="ECO:0000259" key="5">
    <source>
        <dbReference type="Pfam" id="PF04198"/>
    </source>
</evidence>
<dbReference type="Pfam" id="PF04198">
    <property type="entry name" value="Sugar-bind"/>
    <property type="match status" value="1"/>
</dbReference>
<evidence type="ECO:0000313" key="7">
    <source>
        <dbReference type="Proteomes" id="UP000601171"/>
    </source>
</evidence>
<keyword evidence="3" id="KW-0238">DNA-binding</keyword>
<keyword evidence="2" id="KW-0805">Transcription regulation</keyword>
<accession>A0A926IK00</accession>
<evidence type="ECO:0000256" key="1">
    <source>
        <dbReference type="ARBA" id="ARBA00010466"/>
    </source>
</evidence>
<evidence type="ECO:0000256" key="4">
    <source>
        <dbReference type="ARBA" id="ARBA00023163"/>
    </source>
</evidence>
<comment type="caution">
    <text evidence="6">The sequence shown here is derived from an EMBL/GenBank/DDBJ whole genome shotgun (WGS) entry which is preliminary data.</text>
</comment>
<evidence type="ECO:0000256" key="3">
    <source>
        <dbReference type="ARBA" id="ARBA00023125"/>
    </source>
</evidence>
<dbReference type="RefSeq" id="WP_262429442.1">
    <property type="nucleotide sequence ID" value="NZ_JACRTG010000018.1"/>
</dbReference>
<dbReference type="Proteomes" id="UP000601171">
    <property type="component" value="Unassembled WGS sequence"/>
</dbReference>
<keyword evidence="7" id="KW-1185">Reference proteome</keyword>
<comment type="similarity">
    <text evidence="1">Belongs to the SorC transcriptional regulatory family.</text>
</comment>
<gene>
    <name evidence="6" type="ORF">H8707_07020</name>
</gene>
<dbReference type="Gene3D" id="3.40.50.1360">
    <property type="match status" value="1"/>
</dbReference>
<dbReference type="InterPro" id="IPR037171">
    <property type="entry name" value="NagB/RpiA_transferase-like"/>
</dbReference>
<reference evidence="6" key="1">
    <citation type="submission" date="2020-08" db="EMBL/GenBank/DDBJ databases">
        <title>Genome public.</title>
        <authorList>
            <person name="Liu C."/>
            <person name="Sun Q."/>
        </authorList>
    </citation>
    <scope>NUCLEOTIDE SEQUENCE</scope>
    <source>
        <strain evidence="6">BX21</strain>
    </source>
</reference>
<dbReference type="GO" id="GO:0003677">
    <property type="term" value="F:DNA binding"/>
    <property type="evidence" value="ECO:0007669"/>
    <property type="project" value="UniProtKB-KW"/>
</dbReference>
<dbReference type="PANTHER" id="PTHR34294:SF1">
    <property type="entry name" value="TRANSCRIPTIONAL REGULATOR LSRR"/>
    <property type="match status" value="1"/>
</dbReference>
<protein>
    <submittedName>
        <fullName evidence="6">Sugar-binding transcriptional regulator</fullName>
    </submittedName>
</protein>
<sequence>MDNKHGYSIRLMVKCAKLYYEENLSQAQISEILQISKSSISRILSAAKDEGIVRISIENPLKDEYIGLEKDLERKFGLIEVIIVNSSNDVAEVKHNLGKATADYLKRVIKDGQIIGVTMGTTLSEVPKFIRNDKRNKVTFIPMLGGIGETEIDIHSNQIALKMARKFNADFKLLHAPSIIDDLERKEIFIQDRNIQNFYELFKKIDIGVMGIGDPLLNTSTLLESGYYTINDIKLLEKEGAVADISLLFIDKDGNGDKFDFNKRVIGITLEEIKRIPLSIGIGGPIEKRDAILATLRGNYIKVLIVDYETSKSLLRD</sequence>
<dbReference type="Gene3D" id="1.10.10.60">
    <property type="entry name" value="Homeodomain-like"/>
    <property type="match status" value="1"/>
</dbReference>